<keyword evidence="2" id="KW-0521">NADP</keyword>
<evidence type="ECO:0000313" key="5">
    <source>
        <dbReference type="Proteomes" id="UP001358417"/>
    </source>
</evidence>
<accession>A0AAV9NI53</accession>
<name>A0AAV9NI53_9EURO</name>
<dbReference type="PANTHER" id="PTHR42748:SF28">
    <property type="entry name" value="NMRA-LIKE DOMAIN-CONTAINING PROTEIN"/>
    <property type="match status" value="1"/>
</dbReference>
<dbReference type="Pfam" id="PF05368">
    <property type="entry name" value="NmrA"/>
    <property type="match status" value="1"/>
</dbReference>
<organism evidence="4 5">
    <name type="scientific">Exophiala bonariae</name>
    <dbReference type="NCBI Taxonomy" id="1690606"/>
    <lineage>
        <taxon>Eukaryota</taxon>
        <taxon>Fungi</taxon>
        <taxon>Dikarya</taxon>
        <taxon>Ascomycota</taxon>
        <taxon>Pezizomycotina</taxon>
        <taxon>Eurotiomycetes</taxon>
        <taxon>Chaetothyriomycetidae</taxon>
        <taxon>Chaetothyriales</taxon>
        <taxon>Herpotrichiellaceae</taxon>
        <taxon>Exophiala</taxon>
    </lineage>
</organism>
<dbReference type="InterPro" id="IPR036291">
    <property type="entry name" value="NAD(P)-bd_dom_sf"/>
</dbReference>
<reference evidence="4 5" key="1">
    <citation type="submission" date="2023-08" db="EMBL/GenBank/DDBJ databases">
        <title>Black Yeasts Isolated from many extreme environments.</title>
        <authorList>
            <person name="Coleine C."/>
            <person name="Stajich J.E."/>
            <person name="Selbmann L."/>
        </authorList>
    </citation>
    <scope>NUCLEOTIDE SEQUENCE [LARGE SCALE GENOMIC DNA]</scope>
    <source>
        <strain evidence="4 5">CCFEE 5792</strain>
    </source>
</reference>
<gene>
    <name evidence="4" type="ORF">LTR84_013036</name>
</gene>
<dbReference type="AlphaFoldDB" id="A0AAV9NI53"/>
<evidence type="ECO:0000259" key="3">
    <source>
        <dbReference type="Pfam" id="PF05368"/>
    </source>
</evidence>
<dbReference type="InterPro" id="IPR008030">
    <property type="entry name" value="NmrA-like"/>
</dbReference>
<dbReference type="InterPro" id="IPR051164">
    <property type="entry name" value="NmrA-like_oxidored"/>
</dbReference>
<dbReference type="GeneID" id="89981172"/>
<sequence length="406" mass="44681">MASQPCRIIVVVGATGAQGGAVIDTLLNSPPSVPIRIRGLTRYVSSPASQALISRGVEMVAAKGSLTDDTSALTHAFKGAWAIFAVTDIWEQFSRNPCDASDAREKEEQYGCMLATQASYVDTLEHFIWSTEPNSQRLSGGKHIVQHFDGKSKVDDHIRACHSKSVSHRSKSLFHLITFLWVGFYAKNLQHLPMWKPLFNIGTESGKYSVNVPVDPETRFVSLGSLRNVGLAVAAVLAGEGSKSLRCEMCTTSRHQARYIAVNNGFFSLREYYEAWAAVVLKSSCNGTGIETLHQNDDAHLEPEDASLSQEQTAPANIEVRQIDAAEYEQLYGGFGREMRTMLEFWRDMGEQGSWRVSYAKSLDDEAEEDDGGASDCDCVVLSLQDVLAAKGQQVLDLKESFRELA</sequence>
<comment type="similarity">
    <text evidence="1">Belongs to the NmrA-type oxidoreductase family.</text>
</comment>
<evidence type="ECO:0000256" key="1">
    <source>
        <dbReference type="ARBA" id="ARBA00006328"/>
    </source>
</evidence>
<dbReference type="EMBL" id="JAVRRD010000009">
    <property type="protein sequence ID" value="KAK5055286.1"/>
    <property type="molecule type" value="Genomic_DNA"/>
</dbReference>
<feature type="domain" description="NmrA-like" evidence="3">
    <location>
        <begin position="9"/>
        <end position="239"/>
    </location>
</feature>
<dbReference type="SUPFAM" id="SSF51735">
    <property type="entry name" value="NAD(P)-binding Rossmann-fold domains"/>
    <property type="match status" value="1"/>
</dbReference>
<dbReference type="Proteomes" id="UP001358417">
    <property type="component" value="Unassembled WGS sequence"/>
</dbReference>
<evidence type="ECO:0000256" key="2">
    <source>
        <dbReference type="ARBA" id="ARBA00022857"/>
    </source>
</evidence>
<protein>
    <recommendedName>
        <fullName evidence="3">NmrA-like domain-containing protein</fullName>
    </recommendedName>
</protein>
<comment type="caution">
    <text evidence="4">The sequence shown here is derived from an EMBL/GenBank/DDBJ whole genome shotgun (WGS) entry which is preliminary data.</text>
</comment>
<dbReference type="Gene3D" id="3.90.25.10">
    <property type="entry name" value="UDP-galactose 4-epimerase, domain 1"/>
    <property type="match status" value="1"/>
</dbReference>
<proteinExistence type="inferred from homology"/>
<dbReference type="RefSeq" id="XP_064707717.1">
    <property type="nucleotide sequence ID" value="XM_064856541.1"/>
</dbReference>
<dbReference type="PANTHER" id="PTHR42748">
    <property type="entry name" value="NITROGEN METABOLITE REPRESSION PROTEIN NMRA FAMILY MEMBER"/>
    <property type="match status" value="1"/>
</dbReference>
<evidence type="ECO:0000313" key="4">
    <source>
        <dbReference type="EMBL" id="KAK5055286.1"/>
    </source>
</evidence>
<dbReference type="Gene3D" id="3.40.50.720">
    <property type="entry name" value="NAD(P)-binding Rossmann-like Domain"/>
    <property type="match status" value="1"/>
</dbReference>
<keyword evidence="5" id="KW-1185">Reference proteome</keyword>
<dbReference type="GO" id="GO:0005634">
    <property type="term" value="C:nucleus"/>
    <property type="evidence" value="ECO:0007669"/>
    <property type="project" value="TreeGrafter"/>
</dbReference>